<keyword evidence="1" id="KW-0732">Signal</keyword>
<reference evidence="3" key="1">
    <citation type="submission" date="2016-06" db="EMBL/GenBank/DDBJ databases">
        <title>Parallel loss of symbiosis genes in relatives of nitrogen-fixing non-legume Parasponia.</title>
        <authorList>
            <person name="Van Velzen R."/>
            <person name="Holmer R."/>
            <person name="Bu F."/>
            <person name="Rutten L."/>
            <person name="Van Zeijl A."/>
            <person name="Liu W."/>
            <person name="Santuari L."/>
            <person name="Cao Q."/>
            <person name="Sharma T."/>
            <person name="Shen D."/>
            <person name="Roswanjaya Y."/>
            <person name="Wardhani T."/>
            <person name="Kalhor M.S."/>
            <person name="Jansen J."/>
            <person name="Van den Hoogen J."/>
            <person name="Gungor B."/>
            <person name="Hartog M."/>
            <person name="Hontelez J."/>
            <person name="Verver J."/>
            <person name="Yang W.-C."/>
            <person name="Schijlen E."/>
            <person name="Repin R."/>
            <person name="Schilthuizen M."/>
            <person name="Schranz E."/>
            <person name="Heidstra R."/>
            <person name="Miyata K."/>
            <person name="Fedorova E."/>
            <person name="Kohlen W."/>
            <person name="Bisseling T."/>
            <person name="Smit S."/>
            <person name="Geurts R."/>
        </authorList>
    </citation>
    <scope>NUCLEOTIDE SEQUENCE [LARGE SCALE GENOMIC DNA]</scope>
    <source>
        <strain evidence="3">cv. RG33-2</strain>
    </source>
</reference>
<name>A0A2P5B2E3_TREOI</name>
<dbReference type="AlphaFoldDB" id="A0A2P5B2E3"/>
<dbReference type="InParanoid" id="A0A2P5B2E3"/>
<organism evidence="2 3">
    <name type="scientific">Trema orientale</name>
    <name type="common">Charcoal tree</name>
    <name type="synonym">Celtis orientalis</name>
    <dbReference type="NCBI Taxonomy" id="63057"/>
    <lineage>
        <taxon>Eukaryota</taxon>
        <taxon>Viridiplantae</taxon>
        <taxon>Streptophyta</taxon>
        <taxon>Embryophyta</taxon>
        <taxon>Tracheophyta</taxon>
        <taxon>Spermatophyta</taxon>
        <taxon>Magnoliopsida</taxon>
        <taxon>eudicotyledons</taxon>
        <taxon>Gunneridae</taxon>
        <taxon>Pentapetalae</taxon>
        <taxon>rosids</taxon>
        <taxon>fabids</taxon>
        <taxon>Rosales</taxon>
        <taxon>Cannabaceae</taxon>
        <taxon>Trema</taxon>
    </lineage>
</organism>
<accession>A0A2P5B2E3</accession>
<feature type="signal peptide" evidence="1">
    <location>
        <begin position="1"/>
        <end position="27"/>
    </location>
</feature>
<dbReference type="Pfam" id="PF04398">
    <property type="entry name" value="DUF538"/>
    <property type="match status" value="1"/>
</dbReference>
<dbReference type="Gene3D" id="2.30.240.10">
    <property type="entry name" value="At5g01610-like"/>
    <property type="match status" value="1"/>
</dbReference>
<dbReference type="InterPro" id="IPR036758">
    <property type="entry name" value="At5g01610-like"/>
</dbReference>
<evidence type="ECO:0000256" key="1">
    <source>
        <dbReference type="SAM" id="SignalP"/>
    </source>
</evidence>
<gene>
    <name evidence="2" type="ORF">TorRG33x02_334730</name>
</gene>
<dbReference type="PANTHER" id="PTHR31676">
    <property type="entry name" value="T31J12.3 PROTEIN-RELATED"/>
    <property type="match status" value="1"/>
</dbReference>
<dbReference type="FunCoup" id="A0A2P5B2E3">
    <property type="interactions" value="303"/>
</dbReference>
<protein>
    <recommendedName>
        <fullName evidence="4">DUF538 domain-containing protein</fullName>
    </recommendedName>
</protein>
<dbReference type="Proteomes" id="UP000237000">
    <property type="component" value="Unassembled WGS sequence"/>
</dbReference>
<evidence type="ECO:0000313" key="2">
    <source>
        <dbReference type="EMBL" id="PON42964.1"/>
    </source>
</evidence>
<dbReference type="PANTHER" id="PTHR31676:SF96">
    <property type="entry name" value="EXPRESSED PROTEIN"/>
    <property type="match status" value="1"/>
</dbReference>
<proteinExistence type="predicted"/>
<dbReference type="OrthoDB" id="622488at2759"/>
<feature type="chain" id="PRO_5015203244" description="DUF538 domain-containing protein" evidence="1">
    <location>
        <begin position="28"/>
        <end position="172"/>
    </location>
</feature>
<dbReference type="EMBL" id="JXTC01000623">
    <property type="protein sequence ID" value="PON42964.1"/>
    <property type="molecule type" value="Genomic_DNA"/>
</dbReference>
<keyword evidence="3" id="KW-1185">Reference proteome</keyword>
<dbReference type="STRING" id="63057.A0A2P5B2E3"/>
<evidence type="ECO:0008006" key="4">
    <source>
        <dbReference type="Google" id="ProtNLM"/>
    </source>
</evidence>
<comment type="caution">
    <text evidence="2">The sequence shown here is derived from an EMBL/GenBank/DDBJ whole genome shotgun (WGS) entry which is preliminary data.</text>
</comment>
<dbReference type="InterPro" id="IPR007493">
    <property type="entry name" value="DUF538"/>
</dbReference>
<sequence length="172" mass="19283">MASSTIAPISLTLILLTLFSLTHFSSSLRVLRLNSDRRFTANLSTSDVHDLLPLYGLPRGLLPNNVKSYSLSEDGSFKVELQSPCYVQFDKLVWYDKKITGKLSYGSVSDVTGIQAKKLFVWVSVTEIHADKDSDTIRFYVGFLSEDLPAKEFEKVPVCKRNGCQEIKPESI</sequence>
<dbReference type="SUPFAM" id="SSF141562">
    <property type="entry name" value="At5g01610-like"/>
    <property type="match status" value="1"/>
</dbReference>
<evidence type="ECO:0000313" key="3">
    <source>
        <dbReference type="Proteomes" id="UP000237000"/>
    </source>
</evidence>